<dbReference type="PROSITE" id="PS51257">
    <property type="entry name" value="PROKAR_LIPOPROTEIN"/>
    <property type="match status" value="1"/>
</dbReference>
<evidence type="ECO:0000256" key="4">
    <source>
        <dbReference type="PROSITE-ProRule" id="PRU00473"/>
    </source>
</evidence>
<evidence type="ECO:0000313" key="6">
    <source>
        <dbReference type="EMBL" id="TXF89515.1"/>
    </source>
</evidence>
<evidence type="ECO:0000256" key="3">
    <source>
        <dbReference type="ARBA" id="ARBA00023237"/>
    </source>
</evidence>
<dbReference type="InterPro" id="IPR050330">
    <property type="entry name" value="Bact_OuterMem_StrucFunc"/>
</dbReference>
<dbReference type="InterPro" id="IPR006690">
    <property type="entry name" value="OMPA-like_CS"/>
</dbReference>
<dbReference type="InterPro" id="IPR006664">
    <property type="entry name" value="OMP_bac"/>
</dbReference>
<evidence type="ECO:0000256" key="1">
    <source>
        <dbReference type="ARBA" id="ARBA00004442"/>
    </source>
</evidence>
<evidence type="ECO:0000259" key="5">
    <source>
        <dbReference type="PROSITE" id="PS51123"/>
    </source>
</evidence>
<organism evidence="6 7">
    <name type="scientific">Neolewinella aurantiaca</name>
    <dbReference type="NCBI Taxonomy" id="2602767"/>
    <lineage>
        <taxon>Bacteria</taxon>
        <taxon>Pseudomonadati</taxon>
        <taxon>Bacteroidota</taxon>
        <taxon>Saprospiria</taxon>
        <taxon>Saprospirales</taxon>
        <taxon>Lewinellaceae</taxon>
        <taxon>Neolewinella</taxon>
    </lineage>
</organism>
<dbReference type="PROSITE" id="PS01068">
    <property type="entry name" value="OMPA_1"/>
    <property type="match status" value="1"/>
</dbReference>
<comment type="subcellular location">
    <subcellularLocation>
        <location evidence="1">Cell outer membrane</location>
    </subcellularLocation>
</comment>
<dbReference type="OrthoDB" id="9782229at2"/>
<evidence type="ECO:0000313" key="7">
    <source>
        <dbReference type="Proteomes" id="UP000321907"/>
    </source>
</evidence>
<dbReference type="Proteomes" id="UP000321907">
    <property type="component" value="Unassembled WGS sequence"/>
</dbReference>
<dbReference type="CDD" id="cd07185">
    <property type="entry name" value="OmpA_C-like"/>
    <property type="match status" value="1"/>
</dbReference>
<dbReference type="AlphaFoldDB" id="A0A5C7FSQ2"/>
<dbReference type="GO" id="GO:0009279">
    <property type="term" value="C:cell outer membrane"/>
    <property type="evidence" value="ECO:0007669"/>
    <property type="project" value="UniProtKB-SubCell"/>
</dbReference>
<dbReference type="RefSeq" id="WP_147930589.1">
    <property type="nucleotide sequence ID" value="NZ_VOXD01000013.1"/>
</dbReference>
<dbReference type="PROSITE" id="PS51123">
    <property type="entry name" value="OMPA_2"/>
    <property type="match status" value="1"/>
</dbReference>
<proteinExistence type="predicted"/>
<comment type="caution">
    <text evidence="6">The sequence shown here is derived from an EMBL/GenBank/DDBJ whole genome shotgun (WGS) entry which is preliminary data.</text>
</comment>
<reference evidence="6 7" key="1">
    <citation type="submission" date="2019-08" db="EMBL/GenBank/DDBJ databases">
        <title>Lewinella sp. strain SSH13 Genome sequencing and assembly.</title>
        <authorList>
            <person name="Kim I."/>
        </authorList>
    </citation>
    <scope>NUCLEOTIDE SEQUENCE [LARGE SCALE GENOMIC DNA]</scope>
    <source>
        <strain evidence="6 7">SSH13</strain>
    </source>
</reference>
<gene>
    <name evidence="6" type="ORF">FUA23_09935</name>
</gene>
<keyword evidence="7" id="KW-1185">Reference proteome</keyword>
<dbReference type="SUPFAM" id="SSF103088">
    <property type="entry name" value="OmpA-like"/>
    <property type="match status" value="1"/>
</dbReference>
<dbReference type="PRINTS" id="PR01023">
    <property type="entry name" value="NAFLGMOTY"/>
</dbReference>
<dbReference type="InterPro" id="IPR006665">
    <property type="entry name" value="OmpA-like"/>
</dbReference>
<keyword evidence="3" id="KW-0998">Cell outer membrane</keyword>
<accession>A0A5C7FSQ2</accession>
<feature type="domain" description="OmpA-like" evidence="5">
    <location>
        <begin position="106"/>
        <end position="223"/>
    </location>
</feature>
<dbReference type="PANTHER" id="PTHR30329">
    <property type="entry name" value="STATOR ELEMENT OF FLAGELLAR MOTOR COMPLEX"/>
    <property type="match status" value="1"/>
</dbReference>
<keyword evidence="2 4" id="KW-0472">Membrane</keyword>
<dbReference type="Pfam" id="PF00691">
    <property type="entry name" value="OmpA"/>
    <property type="match status" value="1"/>
</dbReference>
<dbReference type="InterPro" id="IPR039567">
    <property type="entry name" value="Gly-zipper"/>
</dbReference>
<dbReference type="PRINTS" id="PR01021">
    <property type="entry name" value="OMPADOMAIN"/>
</dbReference>
<dbReference type="InterPro" id="IPR036737">
    <property type="entry name" value="OmpA-like_sf"/>
</dbReference>
<dbReference type="EMBL" id="VOXD01000013">
    <property type="protein sequence ID" value="TXF89515.1"/>
    <property type="molecule type" value="Genomic_DNA"/>
</dbReference>
<sequence length="238" mass="24981">MKTINRLSFPLFVIIVLLLGTGCAVSNTAKGGAIGGAAGGVVGGAIGKKGGDGTKGAIIGAVVGGTAGAILGKYMDKQAEEIEEEVPGATVEKVETVDPETGETVTESVVITFDSGILFEFNSYKLTVASQQELNRMAGVMNRYPDTDLSIEGHTDSKGTEEYNQKLSEQRASAVADYFATSGINRQRMTIRGFGEMSPVASNETDAGRAANRRVEIKIRGNETLKQKANDGTLVTPE</sequence>
<protein>
    <submittedName>
        <fullName evidence="6">OmpA family protein</fullName>
    </submittedName>
</protein>
<dbReference type="Pfam" id="PF13488">
    <property type="entry name" value="Gly-zipper_Omp"/>
    <property type="match status" value="1"/>
</dbReference>
<dbReference type="PANTHER" id="PTHR30329:SF21">
    <property type="entry name" value="LIPOPROTEIN YIAD-RELATED"/>
    <property type="match status" value="1"/>
</dbReference>
<name>A0A5C7FSQ2_9BACT</name>
<dbReference type="Gene3D" id="3.30.1330.60">
    <property type="entry name" value="OmpA-like domain"/>
    <property type="match status" value="1"/>
</dbReference>
<evidence type="ECO:0000256" key="2">
    <source>
        <dbReference type="ARBA" id="ARBA00023136"/>
    </source>
</evidence>